<evidence type="ECO:0000313" key="4">
    <source>
        <dbReference type="EMBL" id="MBB4744163.1"/>
    </source>
</evidence>
<dbReference type="GO" id="GO:0046556">
    <property type="term" value="F:alpha-L-arabinofuranosidase activity"/>
    <property type="evidence" value="ECO:0007669"/>
    <property type="project" value="InterPro"/>
</dbReference>
<evidence type="ECO:0000259" key="3">
    <source>
        <dbReference type="Pfam" id="PF05270"/>
    </source>
</evidence>
<name>A0A7W7H536_9ACTN</name>
<keyword evidence="2" id="KW-0472">Membrane</keyword>
<dbReference type="AlphaFoldDB" id="A0A7W7H536"/>
<dbReference type="InterPro" id="IPR036195">
    <property type="entry name" value="AbfB_ABD_sf"/>
</dbReference>
<dbReference type="Proteomes" id="UP000546162">
    <property type="component" value="Unassembled WGS sequence"/>
</dbReference>
<reference evidence="4 5" key="1">
    <citation type="submission" date="2020-08" db="EMBL/GenBank/DDBJ databases">
        <title>Sequencing the genomes of 1000 actinobacteria strains.</title>
        <authorList>
            <person name="Klenk H.-P."/>
        </authorList>
    </citation>
    <scope>NUCLEOTIDE SEQUENCE [LARGE SCALE GENOMIC DNA]</scope>
    <source>
        <strain evidence="4 5">DSM 45809</strain>
    </source>
</reference>
<dbReference type="EMBL" id="JACHNB010000001">
    <property type="protein sequence ID" value="MBB4744163.1"/>
    <property type="molecule type" value="Genomic_DNA"/>
</dbReference>
<keyword evidence="2" id="KW-1133">Transmembrane helix</keyword>
<dbReference type="Gene3D" id="2.80.10.50">
    <property type="match status" value="1"/>
</dbReference>
<evidence type="ECO:0000256" key="1">
    <source>
        <dbReference type="SAM" id="MobiDB-lite"/>
    </source>
</evidence>
<gene>
    <name evidence="4" type="ORF">BJY16_007622</name>
</gene>
<comment type="caution">
    <text evidence="4">The sequence shown here is derived from an EMBL/GenBank/DDBJ whole genome shotgun (WGS) entry which is preliminary data.</text>
</comment>
<accession>A0A7W7H536</accession>
<dbReference type="SUPFAM" id="SSF110221">
    <property type="entry name" value="AbfB domain"/>
    <property type="match status" value="1"/>
</dbReference>
<feature type="region of interest" description="Disordered" evidence="1">
    <location>
        <begin position="49"/>
        <end position="83"/>
    </location>
</feature>
<feature type="domain" description="Alpha-L-arabinofuranosidase B arabinose-binding" evidence="3">
    <location>
        <begin position="104"/>
        <end position="211"/>
    </location>
</feature>
<sequence>MTIYGRGGVDVQDRRRLHPGVLALVAVAGVIVVAALGYLMFRSPPRAPQSPAAASLPAAPVASPPAPSESPSPAAPTGVTAGSWLVTPAGDKDDFLVADGEYAAMSDEPAPLTVVAGLADDACVSFRNESGEYLRHFDYRLRFDRADDADDADLFRKDATFCPEDDQPAGTFRLRSKNYPDYFLHRRDDDSLHIDKPDDDADDFVEETSFSLRSPADS</sequence>
<dbReference type="Pfam" id="PF05270">
    <property type="entry name" value="AbfB"/>
    <property type="match status" value="1"/>
</dbReference>
<organism evidence="4 5">
    <name type="scientific">Actinoplanes octamycinicus</name>
    <dbReference type="NCBI Taxonomy" id="135948"/>
    <lineage>
        <taxon>Bacteria</taxon>
        <taxon>Bacillati</taxon>
        <taxon>Actinomycetota</taxon>
        <taxon>Actinomycetes</taxon>
        <taxon>Micromonosporales</taxon>
        <taxon>Micromonosporaceae</taxon>
        <taxon>Actinoplanes</taxon>
    </lineage>
</organism>
<dbReference type="GO" id="GO:0046373">
    <property type="term" value="P:L-arabinose metabolic process"/>
    <property type="evidence" value="ECO:0007669"/>
    <property type="project" value="InterPro"/>
</dbReference>
<evidence type="ECO:0000256" key="2">
    <source>
        <dbReference type="SAM" id="Phobius"/>
    </source>
</evidence>
<keyword evidence="2" id="KW-0812">Transmembrane</keyword>
<proteinExistence type="predicted"/>
<evidence type="ECO:0000313" key="5">
    <source>
        <dbReference type="Proteomes" id="UP000546162"/>
    </source>
</evidence>
<feature type="compositionally biased region" description="Pro residues" evidence="1">
    <location>
        <begin position="62"/>
        <end position="74"/>
    </location>
</feature>
<protein>
    <recommendedName>
        <fullName evidence="3">Alpha-L-arabinofuranosidase B arabinose-binding domain-containing protein</fullName>
    </recommendedName>
</protein>
<dbReference type="RefSeq" id="WP_185044361.1">
    <property type="nucleotide sequence ID" value="NZ_BAABFG010000005.1"/>
</dbReference>
<dbReference type="InterPro" id="IPR007934">
    <property type="entry name" value="AbfB_ABD"/>
</dbReference>
<feature type="compositionally biased region" description="Low complexity" evidence="1">
    <location>
        <begin position="49"/>
        <end position="61"/>
    </location>
</feature>
<feature type="transmembrane region" description="Helical" evidence="2">
    <location>
        <begin position="21"/>
        <end position="41"/>
    </location>
</feature>
<keyword evidence="5" id="KW-1185">Reference proteome</keyword>